<gene>
    <name evidence="1" type="ORF">NTEN_LOCUS16910</name>
</gene>
<evidence type="ECO:0000313" key="2">
    <source>
        <dbReference type="Proteomes" id="UP000479000"/>
    </source>
</evidence>
<keyword evidence="2" id="KW-1185">Reference proteome</keyword>
<accession>A0A6H5H734</accession>
<dbReference type="EMBL" id="CADCXU010024980">
    <property type="protein sequence ID" value="CAB0012119.1"/>
    <property type="molecule type" value="Genomic_DNA"/>
</dbReference>
<dbReference type="Proteomes" id="UP000479000">
    <property type="component" value="Unassembled WGS sequence"/>
</dbReference>
<proteinExistence type="predicted"/>
<name>A0A6H5H734_9HEMI</name>
<evidence type="ECO:0000313" key="1">
    <source>
        <dbReference type="EMBL" id="CAB0012119.1"/>
    </source>
</evidence>
<feature type="non-terminal residue" evidence="1">
    <location>
        <position position="56"/>
    </location>
</feature>
<organism evidence="1 2">
    <name type="scientific">Nesidiocoris tenuis</name>
    <dbReference type="NCBI Taxonomy" id="355587"/>
    <lineage>
        <taxon>Eukaryota</taxon>
        <taxon>Metazoa</taxon>
        <taxon>Ecdysozoa</taxon>
        <taxon>Arthropoda</taxon>
        <taxon>Hexapoda</taxon>
        <taxon>Insecta</taxon>
        <taxon>Pterygota</taxon>
        <taxon>Neoptera</taxon>
        <taxon>Paraneoptera</taxon>
        <taxon>Hemiptera</taxon>
        <taxon>Heteroptera</taxon>
        <taxon>Panheteroptera</taxon>
        <taxon>Cimicomorpha</taxon>
        <taxon>Miridae</taxon>
        <taxon>Dicyphina</taxon>
        <taxon>Nesidiocoris</taxon>
    </lineage>
</organism>
<dbReference type="AlphaFoldDB" id="A0A6H5H734"/>
<sequence length="56" mass="6769">MARSSLPRNHDTDPGHLRWQPLVVRRKTMNYEGTWIDAEREEPLWVCKGNRYLIFK</sequence>
<reference evidence="1 2" key="1">
    <citation type="submission" date="2020-02" db="EMBL/GenBank/DDBJ databases">
        <authorList>
            <person name="Ferguson B K."/>
        </authorList>
    </citation>
    <scope>NUCLEOTIDE SEQUENCE [LARGE SCALE GENOMIC DNA]</scope>
</reference>
<protein>
    <submittedName>
        <fullName evidence="1">Uncharacterized protein</fullName>
    </submittedName>
</protein>